<evidence type="ECO:0000256" key="6">
    <source>
        <dbReference type="ARBA" id="ARBA00023027"/>
    </source>
</evidence>
<dbReference type="Gene3D" id="3.90.79.10">
    <property type="entry name" value="Nucleoside Triphosphate Pyrophosphohydrolase"/>
    <property type="match status" value="1"/>
</dbReference>
<evidence type="ECO:0000256" key="5">
    <source>
        <dbReference type="ARBA" id="ARBA00022842"/>
    </source>
</evidence>
<organism evidence="9 10">
    <name type="scientific">Carboxylicivirga mesophila</name>
    <dbReference type="NCBI Taxonomy" id="1166478"/>
    <lineage>
        <taxon>Bacteria</taxon>
        <taxon>Pseudomonadati</taxon>
        <taxon>Bacteroidota</taxon>
        <taxon>Bacteroidia</taxon>
        <taxon>Marinilabiliales</taxon>
        <taxon>Marinilabiliaceae</taxon>
        <taxon>Carboxylicivirga</taxon>
    </lineage>
</organism>
<accession>A0ABS5KB43</accession>
<dbReference type="Gene3D" id="3.90.79.20">
    <property type="match status" value="1"/>
</dbReference>
<dbReference type="RefSeq" id="WP_212228552.1">
    <property type="nucleotide sequence ID" value="NZ_JAGUCN010000012.1"/>
</dbReference>
<comment type="similarity">
    <text evidence="7">Belongs to the Nudix hydrolase family.</text>
</comment>
<dbReference type="Proteomes" id="UP000721861">
    <property type="component" value="Unassembled WGS sequence"/>
</dbReference>
<dbReference type="PANTHER" id="PTHR11383:SF3">
    <property type="entry name" value="NAD(P)H PYROPHOSPHATASE NUDT13, MITOCHONDRIAL"/>
    <property type="match status" value="1"/>
</dbReference>
<dbReference type="NCBIfam" id="NF001299">
    <property type="entry name" value="PRK00241.1"/>
    <property type="match status" value="1"/>
</dbReference>
<dbReference type="EMBL" id="JAGUCN010000012">
    <property type="protein sequence ID" value="MBS2212097.1"/>
    <property type="molecule type" value="Genomic_DNA"/>
</dbReference>
<evidence type="ECO:0000256" key="3">
    <source>
        <dbReference type="ARBA" id="ARBA00022723"/>
    </source>
</evidence>
<dbReference type="PRINTS" id="PR00502">
    <property type="entry name" value="NUDIXFAMILY"/>
</dbReference>
<dbReference type="GO" id="GO:0016787">
    <property type="term" value="F:hydrolase activity"/>
    <property type="evidence" value="ECO:0007669"/>
    <property type="project" value="UniProtKB-KW"/>
</dbReference>
<proteinExistence type="inferred from homology"/>
<dbReference type="Pfam" id="PF09297">
    <property type="entry name" value="Zn_ribbon_NUD"/>
    <property type="match status" value="1"/>
</dbReference>
<dbReference type="InterPro" id="IPR020476">
    <property type="entry name" value="Nudix_hydrolase"/>
</dbReference>
<comment type="cofactor">
    <cofactor evidence="1">
        <name>Mg(2+)</name>
        <dbReference type="ChEBI" id="CHEBI:18420"/>
    </cofactor>
</comment>
<gene>
    <name evidence="9" type="primary">nudC</name>
    <name evidence="9" type="ORF">KEM09_11825</name>
</gene>
<keyword evidence="4 7" id="KW-0378">Hydrolase</keyword>
<dbReference type="InterPro" id="IPR015797">
    <property type="entry name" value="NUDIX_hydrolase-like_dom_sf"/>
</dbReference>
<dbReference type="InterPro" id="IPR049734">
    <property type="entry name" value="NudC-like_C"/>
</dbReference>
<dbReference type="CDD" id="cd03429">
    <property type="entry name" value="NUDIX_NADH_pyrophosphatase_Nudt13"/>
    <property type="match status" value="1"/>
</dbReference>
<evidence type="ECO:0000256" key="1">
    <source>
        <dbReference type="ARBA" id="ARBA00001946"/>
    </source>
</evidence>
<evidence type="ECO:0000256" key="4">
    <source>
        <dbReference type="ARBA" id="ARBA00022801"/>
    </source>
</evidence>
<dbReference type="PROSITE" id="PS51462">
    <property type="entry name" value="NUDIX"/>
    <property type="match status" value="1"/>
</dbReference>
<dbReference type="SUPFAM" id="SSF55811">
    <property type="entry name" value="Nudix"/>
    <property type="match status" value="1"/>
</dbReference>
<evidence type="ECO:0000256" key="2">
    <source>
        <dbReference type="ARBA" id="ARBA00012381"/>
    </source>
</evidence>
<name>A0ABS5KB43_9BACT</name>
<dbReference type="Pfam" id="PF00293">
    <property type="entry name" value="NUDIX"/>
    <property type="match status" value="1"/>
</dbReference>
<dbReference type="InterPro" id="IPR015376">
    <property type="entry name" value="Znr_NADH_PPase"/>
</dbReference>
<evidence type="ECO:0000313" key="10">
    <source>
        <dbReference type="Proteomes" id="UP000721861"/>
    </source>
</evidence>
<reference evidence="9 10" key="1">
    <citation type="journal article" date="2014" name="Int. J. Syst. Evol. Microbiol.">
        <title>Carboxylicivirga gen. nov. in the family Marinilabiliaceae with two novel species, Carboxylicivirga mesophila sp. nov. and Carboxylicivirga taeanensis sp. nov., and reclassification of Cytophaga fermentans as Saccharicrinis fermentans gen. nov., comb. nov.</title>
        <authorList>
            <person name="Yang S.H."/>
            <person name="Seo H.S."/>
            <person name="Woo J.H."/>
            <person name="Oh H.M."/>
            <person name="Jang H."/>
            <person name="Lee J.H."/>
            <person name="Kim S.J."/>
            <person name="Kwon K.K."/>
        </authorList>
    </citation>
    <scope>NUCLEOTIDE SEQUENCE [LARGE SCALE GENOMIC DNA]</scope>
    <source>
        <strain evidence="9 10">JCM 18290</strain>
    </source>
</reference>
<dbReference type="EC" id="3.6.1.22" evidence="2"/>
<evidence type="ECO:0000256" key="7">
    <source>
        <dbReference type="RuleBase" id="RU003476"/>
    </source>
</evidence>
<keyword evidence="5" id="KW-0460">Magnesium</keyword>
<dbReference type="InterPro" id="IPR020084">
    <property type="entry name" value="NUDIX_hydrolase_CS"/>
</dbReference>
<sequence>MINEIYPNQLSTAYDSNKAVEKDDYVFHYSGKSIVLMGDDTQAVVPQRKDFGDSIKTCSLIYMFSLNEQNCFLCMEKPFALPVGLTLQDIDVFRRLPQEIGWSIILGFHLHNWYQNHQYCGRCGAATDPGANERSIICKACNTTVYPTISPAIIVAITCGDKILLARGNHFPPGRFSLVAGYVDVGETLEEAVIREVKEEVGLDVTNIRYYKNHPWPLSGSIMVGFIAETDDQQTIEIDHNEIAEADWFSRHHLPEHYSATISISGEMIDKFRKGEL</sequence>
<protein>
    <recommendedName>
        <fullName evidence="2">NAD(+) diphosphatase</fullName>
        <ecNumber evidence="2">3.6.1.22</ecNumber>
    </recommendedName>
</protein>
<evidence type="ECO:0000313" key="9">
    <source>
        <dbReference type="EMBL" id="MBS2212097.1"/>
    </source>
</evidence>
<dbReference type="PANTHER" id="PTHR11383">
    <property type="entry name" value="NUCLEOSIDE DIPHOSPHATE-LINKED MOIETY X MOTIF 13"/>
    <property type="match status" value="1"/>
</dbReference>
<keyword evidence="6" id="KW-0520">NAD</keyword>
<comment type="caution">
    <text evidence="9">The sequence shown here is derived from an EMBL/GenBank/DDBJ whole genome shotgun (WGS) entry which is preliminary data.</text>
</comment>
<dbReference type="InterPro" id="IPR000086">
    <property type="entry name" value="NUDIX_hydrolase_dom"/>
</dbReference>
<keyword evidence="3" id="KW-0479">Metal-binding</keyword>
<keyword evidence="10" id="KW-1185">Reference proteome</keyword>
<feature type="domain" description="Nudix hydrolase" evidence="8">
    <location>
        <begin position="147"/>
        <end position="274"/>
    </location>
</feature>
<dbReference type="PROSITE" id="PS00893">
    <property type="entry name" value="NUDIX_BOX"/>
    <property type="match status" value="1"/>
</dbReference>
<evidence type="ECO:0000259" key="8">
    <source>
        <dbReference type="PROSITE" id="PS51462"/>
    </source>
</evidence>